<keyword evidence="1" id="KW-0732">Signal</keyword>
<dbReference type="EMBL" id="CYTW01000001">
    <property type="protein sequence ID" value="CUJ94427.1"/>
    <property type="molecule type" value="Genomic_DNA"/>
</dbReference>
<dbReference type="InterPro" id="IPR037175">
    <property type="entry name" value="KFase_sf"/>
</dbReference>
<dbReference type="Gene3D" id="3.50.30.50">
    <property type="entry name" value="Putative cyclase"/>
    <property type="match status" value="1"/>
</dbReference>
<sequence>MKHLVLTAALTCALSGAGLAEGWHASPWGPEDEIGAANHITPESVLEAAKLIKTGKTYNLGIVVDSKTPAFSPRSMSITVLQPNQITTQGLGTNGMTYNDDIFMGWLGIGPQIDGLGHIGIKHEYYNGLKGGEVAKADGLAKLGLENLPPLVTRGVVLDMTKHFGQDIIKEGTPYTKEDIIAVADTQGVELKKGDTVFFHSGWLDLLDGETPDHARYVSVEPGLGITGAEYLAEIGVVAVGADTWGLEAVPFENGPDGVFAVHQILIPQNGIYILENMDTRELVADEAWEFMFVLGVTRMKGAVQMMINPTAIR</sequence>
<dbReference type="GO" id="GO:0004061">
    <property type="term" value="F:arylformamidase activity"/>
    <property type="evidence" value="ECO:0007669"/>
    <property type="project" value="InterPro"/>
</dbReference>
<dbReference type="InterPro" id="IPR007325">
    <property type="entry name" value="KFase/CYL"/>
</dbReference>
<dbReference type="Pfam" id="PF04199">
    <property type="entry name" value="Cyclase"/>
    <property type="match status" value="1"/>
</dbReference>
<gene>
    <name evidence="2" type="ORF">PH7735_01745</name>
</gene>
<proteinExistence type="predicted"/>
<reference evidence="3" key="1">
    <citation type="submission" date="2015-09" db="EMBL/GenBank/DDBJ databases">
        <authorList>
            <person name="Rodrigo-Torres Lidia"/>
            <person name="Arahal R.David."/>
        </authorList>
    </citation>
    <scope>NUCLEOTIDE SEQUENCE [LARGE SCALE GENOMIC DNA]</scope>
    <source>
        <strain evidence="3">CECT 7735</strain>
    </source>
</reference>
<dbReference type="STRING" id="1715693.PH7735_01745"/>
<dbReference type="GO" id="GO:0019441">
    <property type="term" value="P:L-tryptophan catabolic process to kynurenine"/>
    <property type="evidence" value="ECO:0007669"/>
    <property type="project" value="InterPro"/>
</dbReference>
<dbReference type="GeneID" id="83880789"/>
<organism evidence="2 3">
    <name type="scientific">Shimia thalassica</name>
    <dbReference type="NCBI Taxonomy" id="1715693"/>
    <lineage>
        <taxon>Bacteria</taxon>
        <taxon>Pseudomonadati</taxon>
        <taxon>Pseudomonadota</taxon>
        <taxon>Alphaproteobacteria</taxon>
        <taxon>Rhodobacterales</taxon>
        <taxon>Roseobacteraceae</taxon>
    </lineage>
</organism>
<accession>A0A0N7M941</accession>
<evidence type="ECO:0000256" key="1">
    <source>
        <dbReference type="SAM" id="SignalP"/>
    </source>
</evidence>
<dbReference type="AlphaFoldDB" id="A0A0N7M941"/>
<dbReference type="RefSeq" id="WP_233488283.1">
    <property type="nucleotide sequence ID" value="NZ_CYTW01000001.1"/>
</dbReference>
<dbReference type="SUPFAM" id="SSF102198">
    <property type="entry name" value="Putative cyclase"/>
    <property type="match status" value="1"/>
</dbReference>
<dbReference type="Proteomes" id="UP000051870">
    <property type="component" value="Unassembled WGS sequence"/>
</dbReference>
<dbReference type="PANTHER" id="PTHR34861:SF10">
    <property type="entry name" value="CYCLASE"/>
    <property type="match status" value="1"/>
</dbReference>
<evidence type="ECO:0000313" key="3">
    <source>
        <dbReference type="Proteomes" id="UP000051870"/>
    </source>
</evidence>
<dbReference type="PANTHER" id="PTHR34861">
    <property type="match status" value="1"/>
</dbReference>
<evidence type="ECO:0000313" key="2">
    <source>
        <dbReference type="EMBL" id="CUJ94427.1"/>
    </source>
</evidence>
<name>A0A0N7M941_9RHOB</name>
<protein>
    <submittedName>
        <fullName evidence="2">Putative cyclase</fullName>
    </submittedName>
</protein>
<feature type="chain" id="PRO_5006015982" evidence="1">
    <location>
        <begin position="21"/>
        <end position="314"/>
    </location>
</feature>
<feature type="signal peptide" evidence="1">
    <location>
        <begin position="1"/>
        <end position="20"/>
    </location>
</feature>
<keyword evidence="3" id="KW-1185">Reference proteome</keyword>